<dbReference type="AlphaFoldDB" id="A0AAD1NZ33"/>
<evidence type="ECO:0000313" key="2">
    <source>
        <dbReference type="Proteomes" id="UP000825379"/>
    </source>
</evidence>
<dbReference type="EMBL" id="AP024927">
    <property type="protein sequence ID" value="BCZ87939.1"/>
    <property type="molecule type" value="Genomic_DNA"/>
</dbReference>
<sequence>MKRDGKRRWQDLGTGRTPPEGFAWAGAFRKALARYRRTPEGILAIREGLEALGRG</sequence>
<accession>A0AAD1NZ33</accession>
<dbReference type="Proteomes" id="UP000825379">
    <property type="component" value="Plasmid pAA1-1b"/>
</dbReference>
<keyword evidence="1" id="KW-0614">Plasmid</keyword>
<organism evidence="1 2">
    <name type="scientific">Thermus thermophilus</name>
    <dbReference type="NCBI Taxonomy" id="274"/>
    <lineage>
        <taxon>Bacteria</taxon>
        <taxon>Thermotogati</taxon>
        <taxon>Deinococcota</taxon>
        <taxon>Deinococci</taxon>
        <taxon>Thermales</taxon>
        <taxon>Thermaceae</taxon>
        <taxon>Thermus</taxon>
    </lineage>
</organism>
<name>A0AAD1NZ33_THETH</name>
<geneLocation type="plasmid" evidence="1 2">
    <name>pAA1-1b</name>
</geneLocation>
<protein>
    <submittedName>
        <fullName evidence="1">Uncharacterized protein</fullName>
    </submittedName>
</protein>
<proteinExistence type="predicted"/>
<evidence type="ECO:0000313" key="1">
    <source>
        <dbReference type="EMBL" id="BCZ87939.1"/>
    </source>
</evidence>
<gene>
    <name evidence="1" type="ORF">TthAA11_21210</name>
</gene>
<reference evidence="1" key="1">
    <citation type="submission" date="2021-07" db="EMBL/GenBank/DDBJ databases">
        <title>Complete genome sequences of four Thermus thermophilus strains isolated from Arima Hot Spring in Japan.</title>
        <authorList>
            <person name="Tomariguchi N."/>
            <person name="Ueno Y."/>
            <person name="Miyazaki K."/>
        </authorList>
    </citation>
    <scope>NUCLEOTIDE SEQUENCE</scope>
    <source>
        <strain evidence="1">AA1-1</strain>
        <plasmid evidence="1">pAA1-1b</plasmid>
    </source>
</reference>